<evidence type="ECO:0000313" key="2">
    <source>
        <dbReference type="Proteomes" id="UP000827976"/>
    </source>
</evidence>
<name>A0ACB7VCE1_DIOAL</name>
<accession>A0ACB7VCE1</accession>
<dbReference type="EMBL" id="CM037020">
    <property type="protein sequence ID" value="KAH7671206.1"/>
    <property type="molecule type" value="Genomic_DNA"/>
</dbReference>
<comment type="caution">
    <text evidence="1">The sequence shown here is derived from an EMBL/GenBank/DDBJ whole genome shotgun (WGS) entry which is preliminary data.</text>
</comment>
<dbReference type="Proteomes" id="UP000827976">
    <property type="component" value="Chromosome 10"/>
</dbReference>
<organism evidence="1 2">
    <name type="scientific">Dioscorea alata</name>
    <name type="common">Purple yam</name>
    <dbReference type="NCBI Taxonomy" id="55571"/>
    <lineage>
        <taxon>Eukaryota</taxon>
        <taxon>Viridiplantae</taxon>
        <taxon>Streptophyta</taxon>
        <taxon>Embryophyta</taxon>
        <taxon>Tracheophyta</taxon>
        <taxon>Spermatophyta</taxon>
        <taxon>Magnoliopsida</taxon>
        <taxon>Liliopsida</taxon>
        <taxon>Dioscoreales</taxon>
        <taxon>Dioscoreaceae</taxon>
        <taxon>Dioscorea</taxon>
    </lineage>
</organism>
<reference evidence="2" key="1">
    <citation type="journal article" date="2022" name="Nat. Commun.">
        <title>Chromosome evolution and the genetic basis of agronomically important traits in greater yam.</title>
        <authorList>
            <person name="Bredeson J.V."/>
            <person name="Lyons J.B."/>
            <person name="Oniyinde I.O."/>
            <person name="Okereke N.R."/>
            <person name="Kolade O."/>
            <person name="Nnabue I."/>
            <person name="Nwadili C.O."/>
            <person name="Hribova E."/>
            <person name="Parker M."/>
            <person name="Nwogha J."/>
            <person name="Shu S."/>
            <person name="Carlson J."/>
            <person name="Kariba R."/>
            <person name="Muthemba S."/>
            <person name="Knop K."/>
            <person name="Barton G.J."/>
            <person name="Sherwood A.V."/>
            <person name="Lopez-Montes A."/>
            <person name="Asiedu R."/>
            <person name="Jamnadass R."/>
            <person name="Muchugi A."/>
            <person name="Goodstein D."/>
            <person name="Egesi C.N."/>
            <person name="Featherston J."/>
            <person name="Asfaw A."/>
            <person name="Simpson G.G."/>
            <person name="Dolezel J."/>
            <person name="Hendre P.S."/>
            <person name="Van Deynze A."/>
            <person name="Kumar P.L."/>
            <person name="Obidiegwu J.E."/>
            <person name="Bhattacharjee R."/>
            <person name="Rokhsar D.S."/>
        </authorList>
    </citation>
    <scope>NUCLEOTIDE SEQUENCE [LARGE SCALE GENOMIC DNA]</scope>
    <source>
        <strain evidence="2">cv. TDa95/00328</strain>
    </source>
</reference>
<keyword evidence="2" id="KW-1185">Reference proteome</keyword>
<evidence type="ECO:0000313" key="1">
    <source>
        <dbReference type="EMBL" id="KAH7671206.1"/>
    </source>
</evidence>
<gene>
    <name evidence="1" type="ORF">IHE45_10G078200</name>
</gene>
<protein>
    <submittedName>
        <fullName evidence="1">HIT/MYND zinc finger-like protein</fullName>
    </submittedName>
</protein>
<proteinExistence type="predicted"/>
<sequence length="460" mass="52509">MPELETTPNPNPSAPSLCEECGLNPWKYRCPGCSIRTCALPCVKAHKQRTSCTGKRSRAEPIPMSQFNDDLLLSDYKFLEEGKRVADSARRTISGLVGNIGFQLPTRLKILRNAARRRRTQVLFLSQKMAKSERNRSRYDIRKNTIFWTIEWRFNGTDVSLIDHGADEYTNLHSLLEKHLKPSPWNHPLKPYCDAPLEDLKIFIQKTPKGSKSPFRMLSIKAPFGQQMANIVLVEHPIVHVYLPSHNYDFDIDNDVELLSHSKTDDPPGSSDGIPNSKSLYFREEQIEDSELSSFTKVTDLMDHSRSRQSDKFHHKKNAAVNEKTSDQFHVLMSKPDSTDLKSASGEGCKASVIKDRNTDSNSGANHTRLSNDVKFEFEQELKDAYSDLVGEINPDDFLCFDGLYSDEYELEEQRANLLILDGRFLGEDQLEEGEIPDQNHSTTKRGRHFYMTGIHEKQI</sequence>